<dbReference type="InterPro" id="IPR050879">
    <property type="entry name" value="Acyltransferase_3"/>
</dbReference>
<feature type="region of interest" description="Disordered" evidence="1">
    <location>
        <begin position="1"/>
        <end position="36"/>
    </location>
</feature>
<keyword evidence="5" id="KW-0012">Acyltransferase</keyword>
<feature type="transmembrane region" description="Helical" evidence="2">
    <location>
        <begin position="401"/>
        <end position="422"/>
    </location>
</feature>
<sequence length="744" mass="79771">MTETSDTLTKRARERIRFRRAPSTSETPDPGASSTGFRADIEGLRAVAVIGVILFHAGVPGVGGGYAGVDVFFVISGFLITGILWREASGTGTIRLRRFYAARARRLLPASATVGVIIAIGAILVVGPLQSKNILLDGIASALYVGNYRFALEGIDYLGANAPPSPYQHYWSLGVEEQFYLLWPAIIIATAWLIHRASRRAEPRDKTSIGPYLWVLGLVAAISFAVSLVATEALPSVAFFSLPTRAWELSVGGLVALTVAWWRKIPPLLCTILGWGGLVVIVLAFLELTRATPYPGTAALLPVVGTALVIGAGCAAPSRGCGRILELAPMRAGGRLSYSWYLWHWPVLLVLLFFPPFLGRPLLLALVLIVVSGGLAWVTLRVIENPFRFSPRLRRSPARSLLVGGGFTAVAVCVCIALLVWLPSPIGPGPPAPTLTVTSGPAPTGPNVEPYEAAVRDTYAQVQAAVAASADVKEVPSNLEPTLASTTEVVRTAPGPLSGCVRGFFETDHPECAVGDTSSATTVALVGDSNAGMWAPPLREVAEQRKWRLELLAKAGCPMLDMTIFNGTLRRDYTECDEWREHIVSRLRKERPELIVLAISRQYGASYDQTSNYTAYDAVWTEKLTDLVRGFRDTGAKVLVLGPIPDTRMWVPNCLSLHLYDSTPCSPPTSAAVNRKGIDAEAGATRAGGGHYADVTDLFCTAVRCPAVVGNTLVYHDFNHATGQYTLLLAPVIGAVAELTLVDG</sequence>
<evidence type="ECO:0000256" key="1">
    <source>
        <dbReference type="SAM" id="MobiDB-lite"/>
    </source>
</evidence>
<dbReference type="AlphaFoldDB" id="A0AAD1H7H3"/>
<keyword evidence="6" id="KW-1185">Reference proteome</keyword>
<gene>
    <name evidence="5" type="ORF">MMOR_12340</name>
</gene>
<dbReference type="InterPro" id="IPR002656">
    <property type="entry name" value="Acyl_transf_3_dom"/>
</dbReference>
<evidence type="ECO:0000259" key="3">
    <source>
        <dbReference type="Pfam" id="PF01757"/>
    </source>
</evidence>
<feature type="transmembrane region" description="Helical" evidence="2">
    <location>
        <begin position="43"/>
        <end position="59"/>
    </location>
</feature>
<dbReference type="GO" id="GO:0009103">
    <property type="term" value="P:lipopolysaccharide biosynthetic process"/>
    <property type="evidence" value="ECO:0007669"/>
    <property type="project" value="TreeGrafter"/>
</dbReference>
<dbReference type="Pfam" id="PF19040">
    <property type="entry name" value="SGNH"/>
    <property type="match status" value="1"/>
</dbReference>
<dbReference type="PANTHER" id="PTHR23028:SF53">
    <property type="entry name" value="ACYL_TRANSF_3 DOMAIN-CONTAINING PROTEIN"/>
    <property type="match status" value="1"/>
</dbReference>
<keyword evidence="2" id="KW-1133">Transmembrane helix</keyword>
<keyword evidence="2" id="KW-0812">Transmembrane</keyword>
<evidence type="ECO:0000313" key="5">
    <source>
        <dbReference type="EMBL" id="BBX00298.1"/>
    </source>
</evidence>
<dbReference type="GO" id="GO:0016747">
    <property type="term" value="F:acyltransferase activity, transferring groups other than amino-acyl groups"/>
    <property type="evidence" value="ECO:0007669"/>
    <property type="project" value="InterPro"/>
</dbReference>
<feature type="compositionally biased region" description="Basic residues" evidence="1">
    <location>
        <begin position="10"/>
        <end position="20"/>
    </location>
</feature>
<feature type="transmembrane region" description="Helical" evidence="2">
    <location>
        <begin position="268"/>
        <end position="286"/>
    </location>
</feature>
<feature type="transmembrane region" description="Helical" evidence="2">
    <location>
        <begin position="209"/>
        <end position="230"/>
    </location>
</feature>
<dbReference type="PANTHER" id="PTHR23028">
    <property type="entry name" value="ACETYLTRANSFERASE"/>
    <property type="match status" value="1"/>
</dbReference>
<keyword evidence="2" id="KW-0472">Membrane</keyword>
<feature type="transmembrane region" description="Helical" evidence="2">
    <location>
        <begin position="298"/>
        <end position="317"/>
    </location>
</feature>
<protein>
    <submittedName>
        <fullName evidence="5">Acyltransferase</fullName>
    </submittedName>
</protein>
<dbReference type="GO" id="GO:0016020">
    <property type="term" value="C:membrane"/>
    <property type="evidence" value="ECO:0007669"/>
    <property type="project" value="TreeGrafter"/>
</dbReference>
<proteinExistence type="predicted"/>
<feature type="transmembrane region" description="Helical" evidence="2">
    <location>
        <begin position="242"/>
        <end position="261"/>
    </location>
</feature>
<keyword evidence="5" id="KW-0808">Transferase</keyword>
<feature type="transmembrane region" description="Helical" evidence="2">
    <location>
        <begin position="338"/>
        <end position="356"/>
    </location>
</feature>
<dbReference type="Pfam" id="PF01757">
    <property type="entry name" value="Acyl_transf_3"/>
    <property type="match status" value="1"/>
</dbReference>
<dbReference type="RefSeq" id="WP_275989907.1">
    <property type="nucleotide sequence ID" value="NZ_AP022560.1"/>
</dbReference>
<evidence type="ECO:0000313" key="6">
    <source>
        <dbReference type="Proteomes" id="UP000466681"/>
    </source>
</evidence>
<accession>A0AAD1H7H3</accession>
<dbReference type="KEGG" id="mmor:MMOR_12340"/>
<feature type="transmembrane region" description="Helical" evidence="2">
    <location>
        <begin position="107"/>
        <end position="127"/>
    </location>
</feature>
<feature type="transmembrane region" description="Helical" evidence="2">
    <location>
        <begin position="362"/>
        <end position="380"/>
    </location>
</feature>
<dbReference type="Proteomes" id="UP000466681">
    <property type="component" value="Chromosome"/>
</dbReference>
<dbReference type="EMBL" id="AP022560">
    <property type="protein sequence ID" value="BBX00298.1"/>
    <property type="molecule type" value="Genomic_DNA"/>
</dbReference>
<feature type="transmembrane region" description="Helical" evidence="2">
    <location>
        <begin position="179"/>
        <end position="197"/>
    </location>
</feature>
<feature type="domain" description="Acyltransferase 3" evidence="3">
    <location>
        <begin position="39"/>
        <end position="379"/>
    </location>
</feature>
<reference evidence="5 6" key="1">
    <citation type="journal article" date="2019" name="Emerg. Microbes Infect.">
        <title>Comprehensive subspecies identification of 175 nontuberculous mycobacteria species based on 7547 genomic profiles.</title>
        <authorList>
            <person name="Matsumoto Y."/>
            <person name="Kinjo T."/>
            <person name="Motooka D."/>
            <person name="Nabeya D."/>
            <person name="Jung N."/>
            <person name="Uechi K."/>
            <person name="Horii T."/>
            <person name="Iida T."/>
            <person name="Fujita J."/>
            <person name="Nakamura S."/>
        </authorList>
    </citation>
    <scope>NUCLEOTIDE SEQUENCE [LARGE SCALE GENOMIC DNA]</scope>
    <source>
        <strain evidence="5 6">JCM 6375</strain>
    </source>
</reference>
<name>A0AAD1H7H3_9MYCO</name>
<evidence type="ECO:0000259" key="4">
    <source>
        <dbReference type="Pfam" id="PF19040"/>
    </source>
</evidence>
<organism evidence="5 6">
    <name type="scientific">Mycolicibacterium moriokaense</name>
    <dbReference type="NCBI Taxonomy" id="39691"/>
    <lineage>
        <taxon>Bacteria</taxon>
        <taxon>Bacillati</taxon>
        <taxon>Actinomycetota</taxon>
        <taxon>Actinomycetes</taxon>
        <taxon>Mycobacteriales</taxon>
        <taxon>Mycobacteriaceae</taxon>
        <taxon>Mycolicibacterium</taxon>
    </lineage>
</organism>
<feature type="transmembrane region" description="Helical" evidence="2">
    <location>
        <begin position="65"/>
        <end position="86"/>
    </location>
</feature>
<dbReference type="InterPro" id="IPR043968">
    <property type="entry name" value="SGNH"/>
</dbReference>
<evidence type="ECO:0000256" key="2">
    <source>
        <dbReference type="SAM" id="Phobius"/>
    </source>
</evidence>
<feature type="domain" description="SGNH" evidence="4">
    <location>
        <begin position="508"/>
        <end position="733"/>
    </location>
</feature>
<feature type="compositionally biased region" description="Polar residues" evidence="1">
    <location>
        <begin position="22"/>
        <end position="36"/>
    </location>
</feature>